<dbReference type="RefSeq" id="WP_160485865.1">
    <property type="nucleotide sequence ID" value="NZ_WUBR01000002.1"/>
</dbReference>
<keyword evidence="1" id="KW-1133">Transmembrane helix</keyword>
<protein>
    <submittedName>
        <fullName evidence="2">Uncharacterized protein</fullName>
    </submittedName>
</protein>
<comment type="caution">
    <text evidence="2">The sequence shown here is derived from an EMBL/GenBank/DDBJ whole genome shotgun (WGS) entry which is preliminary data.</text>
</comment>
<dbReference type="Proteomes" id="UP000461409">
    <property type="component" value="Unassembled WGS sequence"/>
</dbReference>
<dbReference type="EMBL" id="WUBR01000002">
    <property type="protein sequence ID" value="MWV28253.1"/>
    <property type="molecule type" value="Genomic_DNA"/>
</dbReference>
<evidence type="ECO:0000256" key="1">
    <source>
        <dbReference type="SAM" id="Phobius"/>
    </source>
</evidence>
<feature type="transmembrane region" description="Helical" evidence="1">
    <location>
        <begin position="37"/>
        <end position="56"/>
    </location>
</feature>
<evidence type="ECO:0000313" key="2">
    <source>
        <dbReference type="EMBL" id="MWV28253.1"/>
    </source>
</evidence>
<reference evidence="2 3" key="2">
    <citation type="submission" date="2020-02" db="EMBL/GenBank/DDBJ databases">
        <title>Erythrobacter dongmakensis sp. nov., isolated from a tidal mudflat.</title>
        <authorList>
            <person name="Kim I.S."/>
        </authorList>
    </citation>
    <scope>NUCLEOTIDE SEQUENCE [LARGE SCALE GENOMIC DNA]</scope>
    <source>
        <strain evidence="2 3">GH3-10</strain>
    </source>
</reference>
<proteinExistence type="predicted"/>
<keyword evidence="1" id="KW-0812">Transmembrane</keyword>
<dbReference type="AlphaFoldDB" id="A0A844XES5"/>
<feature type="transmembrane region" description="Helical" evidence="1">
    <location>
        <begin position="12"/>
        <end position="30"/>
    </location>
</feature>
<accession>A0A844XES5</accession>
<organism evidence="2 3">
    <name type="scientific">Aurantiacibacter rhizosphaerae</name>
    <dbReference type="NCBI Taxonomy" id="2691582"/>
    <lineage>
        <taxon>Bacteria</taxon>
        <taxon>Pseudomonadati</taxon>
        <taxon>Pseudomonadota</taxon>
        <taxon>Alphaproteobacteria</taxon>
        <taxon>Sphingomonadales</taxon>
        <taxon>Erythrobacteraceae</taxon>
        <taxon>Aurantiacibacter</taxon>
    </lineage>
</organism>
<keyword evidence="1" id="KW-0472">Membrane</keyword>
<sequence>MSTYAKAWVFNGVWTLFALCGLAGLYFRWVGGKDDDLLLLIGIAGYLACFFLAGSFPKCPNCDEPVNDAHIAGDSRNGHVVRPDRPPRTCGYCGQDLT</sequence>
<keyword evidence="3" id="KW-1185">Reference proteome</keyword>
<evidence type="ECO:0000313" key="3">
    <source>
        <dbReference type="Proteomes" id="UP000461409"/>
    </source>
</evidence>
<reference evidence="2 3" key="1">
    <citation type="submission" date="2019-12" db="EMBL/GenBank/DDBJ databases">
        <authorList>
            <person name="Lee S.D."/>
        </authorList>
    </citation>
    <scope>NUCLEOTIDE SEQUENCE [LARGE SCALE GENOMIC DNA]</scope>
    <source>
        <strain evidence="2 3">GH3-10</strain>
    </source>
</reference>
<name>A0A844XES5_9SPHN</name>
<gene>
    <name evidence="2" type="ORF">GRF63_10080</name>
</gene>